<dbReference type="Pfam" id="PF02798">
    <property type="entry name" value="GST_N"/>
    <property type="match status" value="1"/>
</dbReference>
<dbReference type="GO" id="GO:0004364">
    <property type="term" value="F:glutathione transferase activity"/>
    <property type="evidence" value="ECO:0007669"/>
    <property type="project" value="InterPro"/>
</dbReference>
<dbReference type="SUPFAM" id="SSF52833">
    <property type="entry name" value="Thioredoxin-like"/>
    <property type="match status" value="1"/>
</dbReference>
<gene>
    <name evidence="2" type="ORF">RHSIM_Rhsim10G0138600</name>
</gene>
<dbReference type="InterPro" id="IPR004045">
    <property type="entry name" value="Glutathione_S-Trfase_N"/>
</dbReference>
<dbReference type="EMBL" id="WJXA01000010">
    <property type="protein sequence ID" value="KAF7129964.1"/>
    <property type="molecule type" value="Genomic_DNA"/>
</dbReference>
<evidence type="ECO:0000259" key="1">
    <source>
        <dbReference type="PROSITE" id="PS50404"/>
    </source>
</evidence>
<dbReference type="Gene3D" id="3.40.30.10">
    <property type="entry name" value="Glutaredoxin"/>
    <property type="match status" value="1"/>
</dbReference>
<dbReference type="PROSITE" id="PS50404">
    <property type="entry name" value="GST_NTER"/>
    <property type="match status" value="1"/>
</dbReference>
<reference evidence="2" key="1">
    <citation type="submission" date="2019-11" db="EMBL/GenBank/DDBJ databases">
        <authorList>
            <person name="Liu Y."/>
            <person name="Hou J."/>
            <person name="Li T.-Q."/>
            <person name="Guan C.-H."/>
            <person name="Wu X."/>
            <person name="Wu H.-Z."/>
            <person name="Ling F."/>
            <person name="Zhang R."/>
            <person name="Shi X.-G."/>
            <person name="Ren J.-P."/>
            <person name="Chen E.-F."/>
            <person name="Sun J.-M."/>
        </authorList>
    </citation>
    <scope>NUCLEOTIDE SEQUENCE</scope>
    <source>
        <strain evidence="2">Adult_tree_wgs_1</strain>
        <tissue evidence="2">Leaves</tissue>
    </source>
</reference>
<accession>A0A834GAN3</accession>
<evidence type="ECO:0000313" key="3">
    <source>
        <dbReference type="Proteomes" id="UP000626092"/>
    </source>
</evidence>
<evidence type="ECO:0000313" key="2">
    <source>
        <dbReference type="EMBL" id="KAF7129964.1"/>
    </source>
</evidence>
<sequence>MVESSPIWKCMAMLFEGLNPVTLSEIIVAQDCGSGYDCGEVLHSGKTSKNVLKAIIVAEYSCVQVELAPNFEMGVLNKTPKSPEFLNMNPIGKVPLLETPDGPIRGYML</sequence>
<comment type="caution">
    <text evidence="2">The sequence shown here is derived from an EMBL/GenBank/DDBJ whole genome shotgun (WGS) entry which is preliminary data.</text>
</comment>
<organism evidence="2 3">
    <name type="scientific">Rhododendron simsii</name>
    <name type="common">Sims's rhododendron</name>
    <dbReference type="NCBI Taxonomy" id="118357"/>
    <lineage>
        <taxon>Eukaryota</taxon>
        <taxon>Viridiplantae</taxon>
        <taxon>Streptophyta</taxon>
        <taxon>Embryophyta</taxon>
        <taxon>Tracheophyta</taxon>
        <taxon>Spermatophyta</taxon>
        <taxon>Magnoliopsida</taxon>
        <taxon>eudicotyledons</taxon>
        <taxon>Gunneridae</taxon>
        <taxon>Pentapetalae</taxon>
        <taxon>asterids</taxon>
        <taxon>Ericales</taxon>
        <taxon>Ericaceae</taxon>
        <taxon>Ericoideae</taxon>
        <taxon>Rhodoreae</taxon>
        <taxon>Rhododendron</taxon>
    </lineage>
</organism>
<dbReference type="PANTHER" id="PTHR44372">
    <property type="entry name" value="ELONGATION FACTOR 1-GAMMA 1-RELATED"/>
    <property type="match status" value="1"/>
</dbReference>
<dbReference type="OrthoDB" id="1718514at2759"/>
<proteinExistence type="predicted"/>
<dbReference type="PANTHER" id="PTHR44372:SF1">
    <property type="entry name" value="ELONGATION FACTOR 1-GAMMA 3"/>
    <property type="match status" value="1"/>
</dbReference>
<dbReference type="Proteomes" id="UP000626092">
    <property type="component" value="Unassembled WGS sequence"/>
</dbReference>
<dbReference type="InterPro" id="IPR036249">
    <property type="entry name" value="Thioredoxin-like_sf"/>
</dbReference>
<protein>
    <recommendedName>
        <fullName evidence="1">GST N-terminal domain-containing protein</fullName>
    </recommendedName>
</protein>
<dbReference type="AlphaFoldDB" id="A0A834GAN3"/>
<feature type="domain" description="GST N-terminal" evidence="1">
    <location>
        <begin position="38"/>
        <end position="109"/>
    </location>
</feature>
<name>A0A834GAN3_RHOSS</name>
<dbReference type="InterPro" id="IPR044628">
    <property type="entry name" value="EF-1-gamma_plant"/>
</dbReference>
<keyword evidence="3" id="KW-1185">Reference proteome</keyword>